<keyword evidence="2" id="KW-1185">Reference proteome</keyword>
<dbReference type="EMBL" id="AP022579">
    <property type="protein sequence ID" value="BBX88835.1"/>
    <property type="molecule type" value="Genomic_DNA"/>
</dbReference>
<protein>
    <submittedName>
        <fullName evidence="1">Uncharacterized protein</fullName>
    </submittedName>
</protein>
<evidence type="ECO:0000313" key="1">
    <source>
        <dbReference type="EMBL" id="BBX88835.1"/>
    </source>
</evidence>
<dbReference type="Proteomes" id="UP000466683">
    <property type="component" value="Chromosome"/>
</dbReference>
<name>A0ABM7IPW6_9MYCO</name>
<proteinExistence type="predicted"/>
<reference evidence="1 2" key="1">
    <citation type="journal article" date="2019" name="Emerg. Microbes Infect.">
        <title>Comprehensive subspecies identification of 175 nontuberculous mycobacteria species based on 7547 genomic profiles.</title>
        <authorList>
            <person name="Matsumoto Y."/>
            <person name="Kinjo T."/>
            <person name="Motooka D."/>
            <person name="Nabeya D."/>
            <person name="Jung N."/>
            <person name="Uechi K."/>
            <person name="Horii T."/>
            <person name="Iida T."/>
            <person name="Fujita J."/>
            <person name="Nakamura S."/>
        </authorList>
    </citation>
    <scope>NUCLEOTIDE SEQUENCE [LARGE SCALE GENOMIC DNA]</scope>
    <source>
        <strain evidence="1 2">JCM 15653</strain>
    </source>
</reference>
<organism evidence="1 2">
    <name type="scientific">Mycolicibacterium boenickei</name>
    <dbReference type="NCBI Taxonomy" id="146017"/>
    <lineage>
        <taxon>Bacteria</taxon>
        <taxon>Bacillati</taxon>
        <taxon>Actinomycetota</taxon>
        <taxon>Actinomycetes</taxon>
        <taxon>Mycobacteriales</taxon>
        <taxon>Mycobacteriaceae</taxon>
        <taxon>Mycolicibacterium</taxon>
    </lineage>
</organism>
<gene>
    <name evidence="1" type="ORF">MBOE_04840</name>
</gene>
<sequence length="63" mass="7029">MVGDRCGAAMDPAQGAAFFEKRKVAAHGLGRYPEAADQFVRTDRLSGVYRLDDRLMTFNRQHG</sequence>
<evidence type="ECO:0000313" key="2">
    <source>
        <dbReference type="Proteomes" id="UP000466683"/>
    </source>
</evidence>
<accession>A0ABM7IPW6</accession>